<proteinExistence type="predicted"/>
<dbReference type="EMBL" id="CM044701">
    <property type="protein sequence ID" value="KAI5682522.1"/>
    <property type="molecule type" value="Genomic_DNA"/>
</dbReference>
<sequence length="106" mass="12354">MSIEAQLPTHYNEGTSGSCYSNLNPMKVIMQELQVMRKDMKEMRGNITNVSMEHRHQRNTERHVMSLLNGNMVTSLLMLELLSIILMIAMRTIYLELENGYNDRSY</sequence>
<gene>
    <name evidence="1" type="ORF">M9H77_03750</name>
</gene>
<evidence type="ECO:0000313" key="1">
    <source>
        <dbReference type="EMBL" id="KAI5682522.1"/>
    </source>
</evidence>
<name>A0ACC0CC43_CATRO</name>
<comment type="caution">
    <text evidence="1">The sequence shown here is derived from an EMBL/GenBank/DDBJ whole genome shotgun (WGS) entry which is preliminary data.</text>
</comment>
<keyword evidence="2" id="KW-1185">Reference proteome</keyword>
<organism evidence="1 2">
    <name type="scientific">Catharanthus roseus</name>
    <name type="common">Madagascar periwinkle</name>
    <name type="synonym">Vinca rosea</name>
    <dbReference type="NCBI Taxonomy" id="4058"/>
    <lineage>
        <taxon>Eukaryota</taxon>
        <taxon>Viridiplantae</taxon>
        <taxon>Streptophyta</taxon>
        <taxon>Embryophyta</taxon>
        <taxon>Tracheophyta</taxon>
        <taxon>Spermatophyta</taxon>
        <taxon>Magnoliopsida</taxon>
        <taxon>eudicotyledons</taxon>
        <taxon>Gunneridae</taxon>
        <taxon>Pentapetalae</taxon>
        <taxon>asterids</taxon>
        <taxon>lamiids</taxon>
        <taxon>Gentianales</taxon>
        <taxon>Apocynaceae</taxon>
        <taxon>Rauvolfioideae</taxon>
        <taxon>Vinceae</taxon>
        <taxon>Catharanthinae</taxon>
        <taxon>Catharanthus</taxon>
    </lineage>
</organism>
<protein>
    <submittedName>
        <fullName evidence="1">Uncharacterized protein</fullName>
    </submittedName>
</protein>
<dbReference type="Proteomes" id="UP001060085">
    <property type="component" value="Linkage Group LG01"/>
</dbReference>
<evidence type="ECO:0000313" key="2">
    <source>
        <dbReference type="Proteomes" id="UP001060085"/>
    </source>
</evidence>
<accession>A0ACC0CC43</accession>
<reference evidence="2" key="1">
    <citation type="journal article" date="2023" name="Nat. Plants">
        <title>Single-cell RNA sequencing provides a high-resolution roadmap for understanding the multicellular compartmentation of specialized metabolism.</title>
        <authorList>
            <person name="Sun S."/>
            <person name="Shen X."/>
            <person name="Li Y."/>
            <person name="Li Y."/>
            <person name="Wang S."/>
            <person name="Li R."/>
            <person name="Zhang H."/>
            <person name="Shen G."/>
            <person name="Guo B."/>
            <person name="Wei J."/>
            <person name="Xu J."/>
            <person name="St-Pierre B."/>
            <person name="Chen S."/>
            <person name="Sun C."/>
        </authorList>
    </citation>
    <scope>NUCLEOTIDE SEQUENCE [LARGE SCALE GENOMIC DNA]</scope>
</reference>